<comment type="subcellular location">
    <subcellularLocation>
        <location evidence="1">Cytoplasm</location>
        <location evidence="1">Cytoskeleton</location>
        <location evidence="1">Microtubule organizing center</location>
    </subcellularLocation>
</comment>
<evidence type="ECO:0000256" key="1">
    <source>
        <dbReference type="ARBA" id="ARBA00004267"/>
    </source>
</evidence>
<keyword evidence="6" id="KW-1185">Reference proteome</keyword>
<proteinExistence type="inferred from homology"/>
<evidence type="ECO:0000256" key="4">
    <source>
        <dbReference type="ARBA" id="ARBA00023212"/>
    </source>
</evidence>
<dbReference type="GO" id="GO:0031021">
    <property type="term" value="C:interphase microtubule organizing center"/>
    <property type="evidence" value="ECO:0007669"/>
    <property type="project" value="TreeGrafter"/>
</dbReference>
<dbReference type="GO" id="GO:0033566">
    <property type="term" value="P:gamma-tubulin complex localization"/>
    <property type="evidence" value="ECO:0007669"/>
    <property type="project" value="InterPro"/>
</dbReference>
<dbReference type="GO" id="GO:0005819">
    <property type="term" value="C:spindle"/>
    <property type="evidence" value="ECO:0007669"/>
    <property type="project" value="TreeGrafter"/>
</dbReference>
<reference evidence="5" key="1">
    <citation type="submission" date="2023-03" db="EMBL/GenBank/DDBJ databases">
        <authorList>
            <person name="Steffen K."/>
            <person name="Cardenas P."/>
        </authorList>
    </citation>
    <scope>NUCLEOTIDE SEQUENCE</scope>
</reference>
<accession>A0AA35X2B3</accession>
<gene>
    <name evidence="5" type="ORF">GBAR_LOCUS23071</name>
</gene>
<comment type="caution">
    <text evidence="5">The sequence shown here is derived from an EMBL/GenBank/DDBJ whole genome shotgun (WGS) entry which is preliminary data.</text>
</comment>
<name>A0AA35X2B3_GEOBA</name>
<dbReference type="GO" id="GO:0005813">
    <property type="term" value="C:centrosome"/>
    <property type="evidence" value="ECO:0007669"/>
    <property type="project" value="TreeGrafter"/>
</dbReference>
<dbReference type="GO" id="GO:0090307">
    <property type="term" value="P:mitotic spindle assembly"/>
    <property type="evidence" value="ECO:0007669"/>
    <property type="project" value="TreeGrafter"/>
</dbReference>
<dbReference type="InterPro" id="IPR022214">
    <property type="entry name" value="MZT1"/>
</dbReference>
<dbReference type="GO" id="GO:0000931">
    <property type="term" value="C:gamma-tubulin ring complex"/>
    <property type="evidence" value="ECO:0007669"/>
    <property type="project" value="InterPro"/>
</dbReference>
<dbReference type="PANTHER" id="PTHR28520:SF2">
    <property type="entry name" value="MITOTIC-SPINDLE ORGANIZING PROTEIN 1"/>
    <property type="match status" value="1"/>
</dbReference>
<dbReference type="GO" id="GO:0051415">
    <property type="term" value="P:microtubule nucleation by interphase microtubule organizing center"/>
    <property type="evidence" value="ECO:0007669"/>
    <property type="project" value="TreeGrafter"/>
</dbReference>
<keyword evidence="3" id="KW-0963">Cytoplasm</keyword>
<comment type="similarity">
    <text evidence="2">Belongs to the MOZART1 family.</text>
</comment>
<evidence type="ECO:0000313" key="6">
    <source>
        <dbReference type="Proteomes" id="UP001174909"/>
    </source>
</evidence>
<dbReference type="Proteomes" id="UP001174909">
    <property type="component" value="Unassembled WGS sequence"/>
</dbReference>
<dbReference type="AlphaFoldDB" id="A0AA35X2B3"/>
<evidence type="ECO:0000256" key="3">
    <source>
        <dbReference type="ARBA" id="ARBA00022490"/>
    </source>
</evidence>
<keyword evidence="4" id="KW-0206">Cytoskeleton</keyword>
<evidence type="ECO:0000256" key="2">
    <source>
        <dbReference type="ARBA" id="ARBA00011015"/>
    </source>
</evidence>
<evidence type="ECO:0000313" key="5">
    <source>
        <dbReference type="EMBL" id="CAI8041499.1"/>
    </source>
</evidence>
<protein>
    <submittedName>
        <fullName evidence="5">Mitotic-spindle organizing protein 1</fullName>
    </submittedName>
</protein>
<dbReference type="EMBL" id="CASHTH010003191">
    <property type="protein sequence ID" value="CAI8041499.1"/>
    <property type="molecule type" value="Genomic_DNA"/>
</dbReference>
<organism evidence="5 6">
    <name type="scientific">Geodia barretti</name>
    <name type="common">Barrett's horny sponge</name>
    <dbReference type="NCBI Taxonomy" id="519541"/>
    <lineage>
        <taxon>Eukaryota</taxon>
        <taxon>Metazoa</taxon>
        <taxon>Porifera</taxon>
        <taxon>Demospongiae</taxon>
        <taxon>Heteroscleromorpha</taxon>
        <taxon>Tetractinellida</taxon>
        <taxon>Astrophorina</taxon>
        <taxon>Geodiidae</taxon>
        <taxon>Geodia</taxon>
    </lineage>
</organism>
<dbReference type="PANTHER" id="PTHR28520">
    <property type="entry name" value="MITOTIC-SPINDLE ORGANIZING PROTEIN 1"/>
    <property type="match status" value="1"/>
</dbReference>
<sequence length="79" mass="8489">MAASKEGAGPSTHRIAEARDAMKTVKEISDLLNTGLDEETLKVCVQLLEAGVNPEALAAVVRELRRETAALREAEEASR</sequence>
<dbReference type="Pfam" id="PF12554">
    <property type="entry name" value="MOZART1"/>
    <property type="match status" value="1"/>
</dbReference>